<comment type="caution">
    <text evidence="3">The sequence shown here is derived from an EMBL/GenBank/DDBJ whole genome shotgun (WGS) entry which is preliminary data.</text>
</comment>
<reference evidence="3 4" key="1">
    <citation type="submission" date="2024-05" db="EMBL/GenBank/DDBJ databases">
        <title>Roseateles sp. DJS-2-20 16S ribosomal RNA gene Genome sequencing and assembly.</title>
        <authorList>
            <person name="Woo H."/>
        </authorList>
    </citation>
    <scope>NUCLEOTIDE SEQUENCE [LARGE SCALE GENOMIC DNA]</scope>
    <source>
        <strain evidence="3 4">DJS-2-20</strain>
    </source>
</reference>
<dbReference type="Gene3D" id="3.30.530.20">
    <property type="match status" value="1"/>
</dbReference>
<dbReference type="Pfam" id="PF08327">
    <property type="entry name" value="AHSA1"/>
    <property type="match status" value="1"/>
</dbReference>
<dbReference type="RefSeq" id="WP_347704291.1">
    <property type="nucleotide sequence ID" value="NZ_JBDPZD010000002.1"/>
</dbReference>
<dbReference type="InterPro" id="IPR023393">
    <property type="entry name" value="START-like_dom_sf"/>
</dbReference>
<dbReference type="InterPro" id="IPR013538">
    <property type="entry name" value="ASHA1/2-like_C"/>
</dbReference>
<sequence length="179" mass="20509">MNTRHFETDLGHVDADLTLHMQRVLPGPVERVWRYLVEPDLRRQWLGGGDSPAGLDQEFELIWRNDELTNPPGERPPGFSEEFRMQCTVLEFAPPHRLAFTWSNTGAVRFELKPQGEHVLLSLTHERLADPARVLMVGPGWHAHLDLLRDRVSGGSSPAFWPTWQALRERYTARLQATA</sequence>
<dbReference type="Proteomes" id="UP001495147">
    <property type="component" value="Unassembled WGS sequence"/>
</dbReference>
<gene>
    <name evidence="3" type="ORF">ABDJ85_08310</name>
</gene>
<feature type="domain" description="Activator of Hsp90 ATPase homologue 1/2-like C-terminal" evidence="2">
    <location>
        <begin position="28"/>
        <end position="150"/>
    </location>
</feature>
<evidence type="ECO:0000313" key="4">
    <source>
        <dbReference type="Proteomes" id="UP001495147"/>
    </source>
</evidence>
<proteinExistence type="inferred from homology"/>
<dbReference type="SUPFAM" id="SSF55961">
    <property type="entry name" value="Bet v1-like"/>
    <property type="match status" value="1"/>
</dbReference>
<comment type="similarity">
    <text evidence="1">Belongs to the AHA1 family.</text>
</comment>
<protein>
    <submittedName>
        <fullName evidence="3">SRPBCC family protein</fullName>
    </submittedName>
</protein>
<name>A0ABV0G155_9BURK</name>
<dbReference type="EMBL" id="JBDPZD010000002">
    <property type="protein sequence ID" value="MEO3691469.1"/>
    <property type="molecule type" value="Genomic_DNA"/>
</dbReference>
<accession>A0ABV0G155</accession>
<evidence type="ECO:0000313" key="3">
    <source>
        <dbReference type="EMBL" id="MEO3691469.1"/>
    </source>
</evidence>
<evidence type="ECO:0000256" key="1">
    <source>
        <dbReference type="ARBA" id="ARBA00006817"/>
    </source>
</evidence>
<keyword evidence="4" id="KW-1185">Reference proteome</keyword>
<dbReference type="CDD" id="cd08899">
    <property type="entry name" value="SRPBCC_CalC_Aha1-like_6"/>
    <property type="match status" value="1"/>
</dbReference>
<organism evidence="3 4">
    <name type="scientific">Roseateles paludis</name>
    <dbReference type="NCBI Taxonomy" id="3145238"/>
    <lineage>
        <taxon>Bacteria</taxon>
        <taxon>Pseudomonadati</taxon>
        <taxon>Pseudomonadota</taxon>
        <taxon>Betaproteobacteria</taxon>
        <taxon>Burkholderiales</taxon>
        <taxon>Sphaerotilaceae</taxon>
        <taxon>Roseateles</taxon>
    </lineage>
</organism>
<evidence type="ECO:0000259" key="2">
    <source>
        <dbReference type="Pfam" id="PF08327"/>
    </source>
</evidence>